<dbReference type="Pfam" id="PF13181">
    <property type="entry name" value="TPR_8"/>
    <property type="match status" value="2"/>
</dbReference>
<dbReference type="SUPFAM" id="SSF48452">
    <property type="entry name" value="TPR-like"/>
    <property type="match status" value="1"/>
</dbReference>
<dbReference type="AlphaFoldDB" id="A0A3B0UF19"/>
<name>A0A3B0UF19_9ZZZZ</name>
<dbReference type="InterPro" id="IPR011990">
    <property type="entry name" value="TPR-like_helical_dom_sf"/>
</dbReference>
<dbReference type="PROSITE" id="PS50005">
    <property type="entry name" value="TPR"/>
    <property type="match status" value="1"/>
</dbReference>
<dbReference type="InterPro" id="IPR019734">
    <property type="entry name" value="TPR_rpt"/>
</dbReference>
<feature type="non-terminal residue" evidence="1">
    <location>
        <position position="317"/>
    </location>
</feature>
<dbReference type="Gene3D" id="1.25.40.10">
    <property type="entry name" value="Tetratricopeptide repeat domain"/>
    <property type="match status" value="2"/>
</dbReference>
<sequence length="317" mass="36252">MSRLFLPLFFVLLLVLGTPYSFAQNKEGVLSHDSLMSLNEEAFTLVFSDINKADSIVELVYNIALYQNDSIAIARAVSIKGSINWAYAKYNLSLKWYFNSLARYEILKDTLGVIKNYNNIAEVYKKLKYNENSLHYLHLARNVIKTYSKIESSVLNNLNIAQIFINMNENDSASFYLNLAKKAPEKEVSLKMISFLNYLYAKLNKNQGRFEEAIVYLEQSIHFANLANNVVRQADAYLLLGELYLSVNNLDKAKLELTKALEIAQKFGYEHIELGVYKTLYQIAVKEGDSTQAFNNLLNYSELKDTIYNLSVSRQAA</sequence>
<gene>
    <name evidence="1" type="ORF">MNBD_BACTEROID06-325</name>
</gene>
<accession>A0A3B0UF19</accession>
<dbReference type="PANTHER" id="PTHR10098:SF108">
    <property type="entry name" value="TETRATRICOPEPTIDE REPEAT PROTEIN 28"/>
    <property type="match status" value="1"/>
</dbReference>
<protein>
    <submittedName>
        <fullName evidence="1">Uncharacterized protein</fullName>
    </submittedName>
</protein>
<dbReference type="EMBL" id="UOES01000602">
    <property type="protein sequence ID" value="VAW29621.1"/>
    <property type="molecule type" value="Genomic_DNA"/>
</dbReference>
<reference evidence="1" key="1">
    <citation type="submission" date="2018-06" db="EMBL/GenBank/DDBJ databases">
        <authorList>
            <person name="Zhirakovskaya E."/>
        </authorList>
    </citation>
    <scope>NUCLEOTIDE SEQUENCE</scope>
</reference>
<dbReference type="PANTHER" id="PTHR10098">
    <property type="entry name" value="RAPSYN-RELATED"/>
    <property type="match status" value="1"/>
</dbReference>
<proteinExistence type="predicted"/>
<evidence type="ECO:0000313" key="1">
    <source>
        <dbReference type="EMBL" id="VAW29621.1"/>
    </source>
</evidence>
<organism evidence="1">
    <name type="scientific">hydrothermal vent metagenome</name>
    <dbReference type="NCBI Taxonomy" id="652676"/>
    <lineage>
        <taxon>unclassified sequences</taxon>
        <taxon>metagenomes</taxon>
        <taxon>ecological metagenomes</taxon>
    </lineage>
</organism>